<evidence type="ECO:0000313" key="1">
    <source>
        <dbReference type="EMBL" id="UGS34667.1"/>
    </source>
</evidence>
<name>A0A9E6XUC0_9ACTN</name>
<accession>A0A9E6XUC0</accession>
<dbReference type="AlphaFoldDB" id="A0A9E6XUC0"/>
<proteinExistence type="predicted"/>
<keyword evidence="2" id="KW-1185">Reference proteome</keyword>
<reference evidence="1" key="1">
    <citation type="journal article" date="2022" name="Int. J. Syst. Evol. Microbiol.">
        <title>Pseudomonas aegrilactucae sp. nov. and Pseudomonas morbosilactucae sp. nov., pathogens causing bacterial rot of lettuce in Japan.</title>
        <authorList>
            <person name="Sawada H."/>
            <person name="Fujikawa T."/>
            <person name="Satou M."/>
        </authorList>
    </citation>
    <scope>NUCLEOTIDE SEQUENCE</scope>
    <source>
        <strain evidence="1">0166_1</strain>
    </source>
</reference>
<dbReference type="RefSeq" id="WP_259314330.1">
    <property type="nucleotide sequence ID" value="NZ_CP087164.1"/>
</dbReference>
<organism evidence="1 2">
    <name type="scientific">Capillimicrobium parvum</name>
    <dbReference type="NCBI Taxonomy" id="2884022"/>
    <lineage>
        <taxon>Bacteria</taxon>
        <taxon>Bacillati</taxon>
        <taxon>Actinomycetota</taxon>
        <taxon>Thermoleophilia</taxon>
        <taxon>Solirubrobacterales</taxon>
        <taxon>Capillimicrobiaceae</taxon>
        <taxon>Capillimicrobium</taxon>
    </lineage>
</organism>
<sequence>MPYETAVFDWRAGDRTVQSAVPDERLAMERVVEALMAELRRRIGITFTVDELACLYDQGTDWTLEVAQRVAPDAPWAWDASTVADAAFHRYLRGASDYAGGRRLTD</sequence>
<dbReference type="EMBL" id="CP087164">
    <property type="protein sequence ID" value="UGS34667.1"/>
    <property type="molecule type" value="Genomic_DNA"/>
</dbReference>
<dbReference type="KEGG" id="sbae:DSM104329_01047"/>
<evidence type="ECO:0000313" key="2">
    <source>
        <dbReference type="Proteomes" id="UP001162834"/>
    </source>
</evidence>
<gene>
    <name evidence="1" type="ORF">DSM104329_01047</name>
</gene>
<protein>
    <submittedName>
        <fullName evidence="1">Uncharacterized protein</fullName>
    </submittedName>
</protein>
<dbReference type="Proteomes" id="UP001162834">
    <property type="component" value="Chromosome"/>
</dbReference>